<evidence type="ECO:0000313" key="3">
    <source>
        <dbReference type="Proteomes" id="UP001206206"/>
    </source>
</evidence>
<organism evidence="2 3">
    <name type="scientific">Streptantibioticus rubrisoli</name>
    <dbReference type="NCBI Taxonomy" id="1387313"/>
    <lineage>
        <taxon>Bacteria</taxon>
        <taxon>Bacillati</taxon>
        <taxon>Actinomycetota</taxon>
        <taxon>Actinomycetes</taxon>
        <taxon>Kitasatosporales</taxon>
        <taxon>Streptomycetaceae</taxon>
        <taxon>Streptantibioticus</taxon>
    </lineage>
</organism>
<sequence length="84" mass="8590">MGLTTVPDRVDGVSRNGSGTVDLPCAPYKVTAETGNGRTRVDMPRETRSGHVVTAHSGHVVTAHSGHVVTAHSGNCPVVVSGTS</sequence>
<comment type="caution">
    <text evidence="2">The sequence shown here is derived from an EMBL/GenBank/DDBJ whole genome shotgun (WGS) entry which is preliminary data.</text>
</comment>
<dbReference type="Proteomes" id="UP001206206">
    <property type="component" value="Unassembled WGS sequence"/>
</dbReference>
<proteinExistence type="predicted"/>
<dbReference type="RefSeq" id="WP_255930595.1">
    <property type="nucleotide sequence ID" value="NZ_JANFNH010000030.1"/>
</dbReference>
<accession>A0ABT1PH15</accession>
<evidence type="ECO:0000256" key="1">
    <source>
        <dbReference type="SAM" id="MobiDB-lite"/>
    </source>
</evidence>
<protein>
    <submittedName>
        <fullName evidence="2">Uncharacterized protein</fullName>
    </submittedName>
</protein>
<keyword evidence="3" id="KW-1185">Reference proteome</keyword>
<feature type="region of interest" description="Disordered" evidence="1">
    <location>
        <begin position="1"/>
        <end position="24"/>
    </location>
</feature>
<evidence type="ECO:0000313" key="2">
    <source>
        <dbReference type="EMBL" id="MCQ4044639.1"/>
    </source>
</evidence>
<dbReference type="EMBL" id="JANFNH010000030">
    <property type="protein sequence ID" value="MCQ4044639.1"/>
    <property type="molecule type" value="Genomic_DNA"/>
</dbReference>
<name>A0ABT1PH15_9ACTN</name>
<reference evidence="2 3" key="1">
    <citation type="submission" date="2022-06" db="EMBL/GenBank/DDBJ databases">
        <title>Draft genome sequence of type strain Streptomyces rubrisoli DSM 42083.</title>
        <authorList>
            <person name="Duangmal K."/>
            <person name="Klaysubun C."/>
        </authorList>
    </citation>
    <scope>NUCLEOTIDE SEQUENCE [LARGE SCALE GENOMIC DNA]</scope>
    <source>
        <strain evidence="2 3">DSM 42083</strain>
    </source>
</reference>
<gene>
    <name evidence="2" type="ORF">NON19_22035</name>
</gene>